<dbReference type="InterPro" id="IPR008775">
    <property type="entry name" value="Phytyl_CoA_dOase-like"/>
</dbReference>
<dbReference type="GO" id="GO:0051213">
    <property type="term" value="F:dioxygenase activity"/>
    <property type="evidence" value="ECO:0007669"/>
    <property type="project" value="UniProtKB-KW"/>
</dbReference>
<evidence type="ECO:0000313" key="1">
    <source>
        <dbReference type="EMBL" id="MFB9780806.1"/>
    </source>
</evidence>
<dbReference type="Proteomes" id="UP001589587">
    <property type="component" value="Unassembled WGS sequence"/>
</dbReference>
<dbReference type="SUPFAM" id="SSF51197">
    <property type="entry name" value="Clavaminate synthase-like"/>
    <property type="match status" value="1"/>
</dbReference>
<dbReference type="EMBL" id="JBHMAS010000028">
    <property type="protein sequence ID" value="MFB9780806.1"/>
    <property type="molecule type" value="Genomic_DNA"/>
</dbReference>
<keyword evidence="2" id="KW-1185">Reference proteome</keyword>
<gene>
    <name evidence="1" type="ORF">ACFFQ6_13990</name>
</gene>
<comment type="caution">
    <text evidence="1">The sequence shown here is derived from an EMBL/GenBank/DDBJ whole genome shotgun (WGS) entry which is preliminary data.</text>
</comment>
<keyword evidence="1" id="KW-0560">Oxidoreductase</keyword>
<reference evidence="1 2" key="1">
    <citation type="submission" date="2024-09" db="EMBL/GenBank/DDBJ databases">
        <authorList>
            <person name="Sun Q."/>
            <person name="Mori K."/>
        </authorList>
    </citation>
    <scope>NUCLEOTIDE SEQUENCE [LARGE SCALE GENOMIC DNA]</scope>
    <source>
        <strain evidence="1 2">JCM 11411</strain>
    </source>
</reference>
<dbReference type="Gene3D" id="2.60.120.620">
    <property type="entry name" value="q2cbj1_9rhob like domain"/>
    <property type="match status" value="1"/>
</dbReference>
<keyword evidence="1" id="KW-0223">Dioxygenase</keyword>
<dbReference type="RefSeq" id="WP_052959900.1">
    <property type="nucleotide sequence ID" value="NZ_JBHMAS010000028.1"/>
</dbReference>
<accession>A0ABV5XE99</accession>
<dbReference type="PANTHER" id="PTHR20883">
    <property type="entry name" value="PHYTANOYL-COA DIOXYGENASE DOMAIN CONTAINING 1"/>
    <property type="match status" value="1"/>
</dbReference>
<proteinExistence type="predicted"/>
<sequence>MRDNATSTIDLDNWNRDGLLVVEDALSARELQELQQWVFDIEHRPGTPNQLLQYDETIADGGTRRCRTENFVPYHDGLRTLLTVGRIPDIASSLLGETAVLYKEKINYKAPGGSGFAAHQDAPAYPYVSNTIACMVAVDDSTLANGCLEIARKMHAAQLPTDARGCVEPEVAENLSWEPLPVSAGSLVFFHCYVPHRSGANTSDSTRRAIYLTYNGESDGQLRESYYAKRIHDLADQPDQLSLIGHFSGTAKPASSSNKEGQA</sequence>
<dbReference type="PANTHER" id="PTHR20883:SF51">
    <property type="entry name" value="PHYTANOYL-COA HYDROXYLASE"/>
    <property type="match status" value="1"/>
</dbReference>
<name>A0ABV5XE99_9NOCA</name>
<evidence type="ECO:0000313" key="2">
    <source>
        <dbReference type="Proteomes" id="UP001589587"/>
    </source>
</evidence>
<protein>
    <submittedName>
        <fullName evidence="1">Phytanoyl-CoA dioxygenase family protein</fullName>
    </submittedName>
</protein>
<dbReference type="Pfam" id="PF05721">
    <property type="entry name" value="PhyH"/>
    <property type="match status" value="1"/>
</dbReference>
<organism evidence="1 2">
    <name type="scientific">Rhodococcus baikonurensis</name>
    <dbReference type="NCBI Taxonomy" id="172041"/>
    <lineage>
        <taxon>Bacteria</taxon>
        <taxon>Bacillati</taxon>
        <taxon>Actinomycetota</taxon>
        <taxon>Actinomycetes</taxon>
        <taxon>Mycobacteriales</taxon>
        <taxon>Nocardiaceae</taxon>
        <taxon>Rhodococcus</taxon>
        <taxon>Rhodococcus erythropolis group</taxon>
    </lineage>
</organism>